<feature type="coiled-coil region" evidence="1">
    <location>
        <begin position="497"/>
        <end position="605"/>
    </location>
</feature>
<keyword evidence="3" id="KW-1133">Transmembrane helix</keyword>
<dbReference type="RefSeq" id="WP_021102054.1">
    <property type="nucleotide sequence ID" value="NZ_KE557314.1"/>
</dbReference>
<organism evidence="4 5">
    <name type="scientific">Litoreibacter arenae DSM 19593</name>
    <dbReference type="NCBI Taxonomy" id="1123360"/>
    <lineage>
        <taxon>Bacteria</taxon>
        <taxon>Pseudomonadati</taxon>
        <taxon>Pseudomonadota</taxon>
        <taxon>Alphaproteobacteria</taxon>
        <taxon>Rhodobacterales</taxon>
        <taxon>Roseobacteraceae</taxon>
        <taxon>Litoreibacter</taxon>
    </lineage>
</organism>
<protein>
    <submittedName>
        <fullName evidence="4">Methyl-accepting chemotaxis protein</fullName>
    </submittedName>
</protein>
<gene>
    <name evidence="4" type="ORF">thalar_02702</name>
</gene>
<dbReference type="Pfam" id="PF13779">
    <property type="entry name" value="DUF4175"/>
    <property type="match status" value="1"/>
</dbReference>
<keyword evidence="3" id="KW-0472">Membrane</keyword>
<dbReference type="EMBL" id="AONI01000015">
    <property type="protein sequence ID" value="EPX76983.1"/>
    <property type="molecule type" value="Genomic_DNA"/>
</dbReference>
<dbReference type="Proteomes" id="UP000015351">
    <property type="component" value="Unassembled WGS sequence"/>
</dbReference>
<evidence type="ECO:0000256" key="2">
    <source>
        <dbReference type="SAM" id="MobiDB-lite"/>
    </source>
</evidence>
<evidence type="ECO:0000313" key="5">
    <source>
        <dbReference type="Proteomes" id="UP000015351"/>
    </source>
</evidence>
<dbReference type="NCBIfam" id="TIGR02302">
    <property type="entry name" value="aProt_lowcomp"/>
    <property type="match status" value="1"/>
</dbReference>
<dbReference type="OrthoDB" id="8477685at2"/>
<dbReference type="eggNOG" id="COG0419">
    <property type="taxonomic scope" value="Bacteria"/>
</dbReference>
<keyword evidence="1" id="KW-0175">Coiled coil</keyword>
<accession>S9QBI6</accession>
<comment type="caution">
    <text evidence="4">The sequence shown here is derived from an EMBL/GenBank/DDBJ whole genome shotgun (WGS) entry which is preliminary data.</text>
</comment>
<proteinExistence type="predicted"/>
<feature type="compositionally biased region" description="Basic and acidic residues" evidence="2">
    <location>
        <begin position="691"/>
        <end position="714"/>
    </location>
</feature>
<feature type="compositionally biased region" description="Basic and acidic residues" evidence="2">
    <location>
        <begin position="826"/>
        <end position="849"/>
    </location>
</feature>
<keyword evidence="3" id="KW-0812">Transmembrane</keyword>
<evidence type="ECO:0000256" key="3">
    <source>
        <dbReference type="SAM" id="Phobius"/>
    </source>
</evidence>
<feature type="compositionally biased region" description="Gly residues" evidence="2">
    <location>
        <begin position="657"/>
        <end position="675"/>
    </location>
</feature>
<dbReference type="HOGENOM" id="CLU_015405_0_0_5"/>
<evidence type="ECO:0000256" key="1">
    <source>
        <dbReference type="SAM" id="Coils"/>
    </source>
</evidence>
<keyword evidence="5" id="KW-1185">Reference proteome</keyword>
<feature type="transmembrane region" description="Helical" evidence="3">
    <location>
        <begin position="153"/>
        <end position="172"/>
    </location>
</feature>
<feature type="compositionally biased region" description="Low complexity" evidence="2">
    <location>
        <begin position="676"/>
        <end position="690"/>
    </location>
</feature>
<dbReference type="AlphaFoldDB" id="S9QBI6"/>
<evidence type="ECO:0000313" key="4">
    <source>
        <dbReference type="EMBL" id="EPX76983.1"/>
    </source>
</evidence>
<sequence>MSKPDTDIDLSALKWPTRLTLLGLWAERITHAFWPLWAVMFAAMAAWILIGLASLPVEVIWAAILVACGGLVASLVYAWRKFRVPSWEDALNRIDRTMPGRPVTAALDTQALGGSDAASQAVWRVHKERMQARLAEAEAVSPDLRVSSQDPYALRYVAVLLVVMTVGFGSLWRSGSLNDLAPGGMGQAVAAGPAWEIWIEPPAYTGKPSLYLNAVKVSELTVPKGSDLTVRLYGQVGSLTLSETVSGTVEPEGDTPQTAFSRVIERDGTIRIEGDDIAEWQITAQSDTPPEVKVSAEVSRQINGEMELPFTASDDYGVERGLATLALDLASVDRRYGLTVAPEPRDEIVLDLPMPISGGREQFTETLIENLSQHPWAGLPVTIDLSVADASDQTSTPEIVQAELPGRRFFQPIAKALVEQRRDLLWSRENAPRIVQILRTITYDPDGYFPSELAYLTTRMALTRLELAMQFGISDEKQDDIADMLWRAATLLEDGRLSDALERLQRAQDRLSDAMKEGATSEEIAELMQELSEAMQDYMEQLAQEGQDGEQQQAQGETQEITGDQLQEMLDEIQRLMEEGKMAEAQALLDQLMEMMKNMQVAQGEGGQGQQSPGQQAMEGLQETLRDQQGLSDEAFRDLQEQFNPGAQAGESEGNEGRNGGQGRGQSHDGQGGQQGEQEGQQGEGNQQAEGQRDGGSERSLADRQQALREELNRQQRNLPGQGTPEGDAAREALDRAGEAMDRAEEALRNDQTADALGAQSDAMEALREGMRNLGEAMAQQQRENQGQQGQNQGQASRQNRDPLGREQGTNGMIGSEDNMLQGENAQRRSRELLDEIRRRSGEQDRPEIERDYLKRLLDQF</sequence>
<feature type="region of interest" description="Disordered" evidence="2">
    <location>
        <begin position="645"/>
        <end position="849"/>
    </location>
</feature>
<reference evidence="5" key="1">
    <citation type="journal article" date="2013" name="Stand. Genomic Sci.">
        <title>Genome sequence of the Litoreibacter arenae type strain (DSM 19593(T)), a member of the Roseobacter clade isolated from sea sand.</title>
        <authorList>
            <person name="Riedel T."/>
            <person name="Fiebig A."/>
            <person name="Petersen J."/>
            <person name="Gronow S."/>
            <person name="Kyrpides N.C."/>
            <person name="Goker M."/>
            <person name="Klenk H.P."/>
        </authorList>
    </citation>
    <scope>NUCLEOTIDE SEQUENCE [LARGE SCALE GENOMIC DNA]</scope>
    <source>
        <strain evidence="5">DSM 19593</strain>
    </source>
</reference>
<dbReference type="STRING" id="1123360.thalar_02702"/>
<dbReference type="PATRIC" id="fig|1123360.3.peg.2678"/>
<feature type="compositionally biased region" description="Basic and acidic residues" evidence="2">
    <location>
        <begin position="728"/>
        <end position="749"/>
    </location>
</feature>
<dbReference type="InterPro" id="IPR012683">
    <property type="entry name" value="CHP02302_TM"/>
</dbReference>
<feature type="transmembrane region" description="Helical" evidence="3">
    <location>
        <begin position="32"/>
        <end position="53"/>
    </location>
</feature>
<name>S9QBI6_9RHOB</name>
<feature type="transmembrane region" description="Helical" evidence="3">
    <location>
        <begin position="59"/>
        <end position="79"/>
    </location>
</feature>
<feature type="compositionally biased region" description="Low complexity" evidence="2">
    <location>
        <begin position="777"/>
        <end position="798"/>
    </location>
</feature>